<evidence type="ECO:0000256" key="6">
    <source>
        <dbReference type="RuleBase" id="RU003943"/>
    </source>
</evidence>
<feature type="transmembrane region" description="Helical" evidence="7">
    <location>
        <begin position="169"/>
        <end position="186"/>
    </location>
</feature>
<reference evidence="8 9" key="1">
    <citation type="submission" date="2010-07" db="EMBL/GenBank/DDBJ databases">
        <authorList>
            <person name="Muzny D."/>
            <person name="Qin X."/>
            <person name="Deng J."/>
            <person name="Jiang H."/>
            <person name="Liu Y."/>
            <person name="Qu J."/>
            <person name="Song X.-Z."/>
            <person name="Zhang L."/>
            <person name="Thornton R."/>
            <person name="Coyle M."/>
            <person name="Francisco L."/>
            <person name="Jackson L."/>
            <person name="Javaid M."/>
            <person name="Korchina V."/>
            <person name="Kovar C."/>
            <person name="Mata R."/>
            <person name="Mathew T."/>
            <person name="Ngo R."/>
            <person name="Nguyen L."/>
            <person name="Nguyen N."/>
            <person name="Okwuonu G."/>
            <person name="Ongeri F."/>
            <person name="Pham C."/>
            <person name="Simmons D."/>
            <person name="Wilczek-Boney K."/>
            <person name="Hale W."/>
            <person name="Jakkamsetti A."/>
            <person name="Pham P."/>
            <person name="Ruth R."/>
            <person name="San Lucas F."/>
            <person name="Warren J."/>
            <person name="Zhang J."/>
            <person name="Zhao Z."/>
            <person name="Zhou C."/>
            <person name="Zhu D."/>
            <person name="Lee S."/>
            <person name="Bess C."/>
            <person name="Blankenburg K."/>
            <person name="Forbes L."/>
            <person name="Fu Q."/>
            <person name="Gubbala S."/>
            <person name="Hirani K."/>
            <person name="Jayaseelan J.C."/>
            <person name="Lara F."/>
            <person name="Munidasa M."/>
            <person name="Palculict T."/>
            <person name="Patil S."/>
            <person name="Pu L.-L."/>
            <person name="Saada N."/>
            <person name="Tang L."/>
            <person name="Weissenberger G."/>
            <person name="Zhu Y."/>
            <person name="Hemphill L."/>
            <person name="Shang Y."/>
            <person name="Youmans B."/>
            <person name="Ayvaz T."/>
            <person name="Ross M."/>
            <person name="Santibanez J."/>
            <person name="Aqrawi P."/>
            <person name="Gross S."/>
            <person name="Joshi V."/>
            <person name="Fowler G."/>
            <person name="Nazareth L."/>
            <person name="Reid J."/>
            <person name="Worley K."/>
            <person name="Petrosino J."/>
            <person name="Highlander S."/>
            <person name="Gibbs R."/>
        </authorList>
    </citation>
    <scope>NUCLEOTIDE SEQUENCE [LARGE SCALE GENOMIC DNA]</scope>
    <source>
        <strain evidence="8 9">ATCC BAA-1640</strain>
    </source>
</reference>
<accession>E0NNM9</accession>
<keyword evidence="9" id="KW-1185">Reference proteome</keyword>
<keyword evidence="6" id="KW-0813">Transport</keyword>
<evidence type="ECO:0000256" key="3">
    <source>
        <dbReference type="ARBA" id="ARBA00022692"/>
    </source>
</evidence>
<comment type="caution">
    <text evidence="8">The sequence shown here is derived from an EMBL/GenBank/DDBJ whole genome shotgun (WGS) entry which is preliminary data.</text>
</comment>
<proteinExistence type="inferred from homology"/>
<dbReference type="Gene3D" id="1.10.3470.10">
    <property type="entry name" value="ABC transporter involved in vitamin B12 uptake, BtuC"/>
    <property type="match status" value="1"/>
</dbReference>
<organism evidence="8 9">
    <name type="scientific">Peptoniphilus duerdenii ATCC BAA-1640</name>
    <dbReference type="NCBI Taxonomy" id="862517"/>
    <lineage>
        <taxon>Bacteria</taxon>
        <taxon>Bacillati</taxon>
        <taxon>Bacillota</taxon>
        <taxon>Tissierellia</taxon>
        <taxon>Tissierellales</taxon>
        <taxon>Peptoniphilaceae</taxon>
        <taxon>Peptoniphilus</taxon>
    </lineage>
</organism>
<keyword evidence="4 7" id="KW-1133">Transmembrane helix</keyword>
<dbReference type="SUPFAM" id="SSF81345">
    <property type="entry name" value="ABC transporter involved in vitamin B12 uptake, BtuC"/>
    <property type="match status" value="1"/>
</dbReference>
<dbReference type="EMBL" id="AEEH01000050">
    <property type="protein sequence ID" value="EFM24632.1"/>
    <property type="molecule type" value="Genomic_DNA"/>
</dbReference>
<dbReference type="Pfam" id="PF00950">
    <property type="entry name" value="ABC-3"/>
    <property type="match status" value="1"/>
</dbReference>
<name>E0NNM9_9FIRM</name>
<evidence type="ECO:0000256" key="5">
    <source>
        <dbReference type="ARBA" id="ARBA00023136"/>
    </source>
</evidence>
<feature type="transmembrane region" description="Helical" evidence="7">
    <location>
        <begin position="247"/>
        <end position="263"/>
    </location>
</feature>
<dbReference type="InterPro" id="IPR037294">
    <property type="entry name" value="ABC_BtuC-like"/>
</dbReference>
<dbReference type="GO" id="GO:0043190">
    <property type="term" value="C:ATP-binding cassette (ABC) transporter complex"/>
    <property type="evidence" value="ECO:0007669"/>
    <property type="project" value="InterPro"/>
</dbReference>
<dbReference type="Proteomes" id="UP000003280">
    <property type="component" value="Unassembled WGS sequence"/>
</dbReference>
<evidence type="ECO:0000313" key="8">
    <source>
        <dbReference type="EMBL" id="EFM24632.1"/>
    </source>
</evidence>
<comment type="similarity">
    <text evidence="2 6">Belongs to the ABC-3 integral membrane protein family.</text>
</comment>
<dbReference type="AlphaFoldDB" id="E0NNM9"/>
<gene>
    <name evidence="8" type="ORF">HMPREF9225_1768</name>
</gene>
<feature type="transmembrane region" description="Helical" evidence="7">
    <location>
        <begin position="6"/>
        <end position="31"/>
    </location>
</feature>
<dbReference type="eggNOG" id="COG1108">
    <property type="taxonomic scope" value="Bacteria"/>
</dbReference>
<evidence type="ECO:0000256" key="4">
    <source>
        <dbReference type="ARBA" id="ARBA00022989"/>
    </source>
</evidence>
<dbReference type="PANTHER" id="PTHR30477:SF0">
    <property type="entry name" value="METAL TRANSPORT SYSTEM MEMBRANE PROTEIN TM_0125-RELATED"/>
    <property type="match status" value="1"/>
</dbReference>
<evidence type="ECO:0000256" key="1">
    <source>
        <dbReference type="ARBA" id="ARBA00004141"/>
    </source>
</evidence>
<comment type="subcellular location">
    <subcellularLocation>
        <location evidence="6">Cell membrane</location>
        <topology evidence="6">Multi-pass membrane protein</topology>
    </subcellularLocation>
    <subcellularLocation>
        <location evidence="1">Membrane</location>
        <topology evidence="1">Multi-pass membrane protein</topology>
    </subcellularLocation>
</comment>
<dbReference type="STRING" id="862517.HMPREF9225_1768"/>
<dbReference type="PANTHER" id="PTHR30477">
    <property type="entry name" value="ABC-TRANSPORTER METAL-BINDING PROTEIN"/>
    <property type="match status" value="1"/>
</dbReference>
<keyword evidence="5 7" id="KW-0472">Membrane</keyword>
<dbReference type="HOGENOM" id="CLU_028808_3_1_9"/>
<dbReference type="GO" id="GO:0055085">
    <property type="term" value="P:transmembrane transport"/>
    <property type="evidence" value="ECO:0007669"/>
    <property type="project" value="InterPro"/>
</dbReference>
<feature type="transmembrane region" description="Helical" evidence="7">
    <location>
        <begin position="222"/>
        <end position="241"/>
    </location>
</feature>
<dbReference type="InterPro" id="IPR001626">
    <property type="entry name" value="ABC_TroCD"/>
</dbReference>
<feature type="transmembrane region" description="Helical" evidence="7">
    <location>
        <begin position="38"/>
        <end position="56"/>
    </location>
</feature>
<feature type="transmembrane region" description="Helical" evidence="7">
    <location>
        <begin position="91"/>
        <end position="111"/>
    </location>
</feature>
<sequence>MMEIFSYPYMVKALIVGCIISLIIPLMGVVVVNKKMSIIGDAMSHVALAGVMLGSVMSFQPLLMSIVLCVFSAIFIEIIRKKLPGYADLSTSITMSTGIGLAALLTGFVKTRTNFESFLFGSIVAITDEEMWIVIFVSAVVLLLFIYFYRDLLYISFDENSAKISGVPVDRINLIFMILVALTVSLSARTVGILIISSLMILPVACAMQFEKSYFKTTVMSSVFGIFFTITGLFLSFYLGLKPGGTIVLLGVITLVVVILLNNKKWGK</sequence>
<dbReference type="GO" id="GO:0010043">
    <property type="term" value="P:response to zinc ion"/>
    <property type="evidence" value="ECO:0007669"/>
    <property type="project" value="TreeGrafter"/>
</dbReference>
<feature type="transmembrane region" description="Helical" evidence="7">
    <location>
        <begin position="131"/>
        <end position="149"/>
    </location>
</feature>
<evidence type="ECO:0000256" key="7">
    <source>
        <dbReference type="SAM" id="Phobius"/>
    </source>
</evidence>
<keyword evidence="3 6" id="KW-0812">Transmembrane</keyword>
<protein>
    <submittedName>
        <fullName evidence="8">ABC 3 transport family protein</fullName>
    </submittedName>
</protein>
<evidence type="ECO:0000313" key="9">
    <source>
        <dbReference type="Proteomes" id="UP000003280"/>
    </source>
</evidence>
<evidence type="ECO:0000256" key="2">
    <source>
        <dbReference type="ARBA" id="ARBA00008034"/>
    </source>
</evidence>